<accession>A0A0V1AG07</accession>
<dbReference type="AlphaFoldDB" id="A0A0V1AG07"/>
<gene>
    <name evidence="2" type="ORF">T12_12495</name>
</gene>
<name>A0A0V1AG07_9BILA</name>
<evidence type="ECO:0000256" key="1">
    <source>
        <dbReference type="SAM" id="SignalP"/>
    </source>
</evidence>
<evidence type="ECO:0000313" key="3">
    <source>
        <dbReference type="Proteomes" id="UP000054783"/>
    </source>
</evidence>
<feature type="chain" id="PRO_5006874529" description="Secreted protein" evidence="1">
    <location>
        <begin position="23"/>
        <end position="65"/>
    </location>
</feature>
<keyword evidence="1" id="KW-0732">Signal</keyword>
<dbReference type="EMBL" id="JYDQ01000003">
    <property type="protein sequence ID" value="KRY23369.1"/>
    <property type="molecule type" value="Genomic_DNA"/>
</dbReference>
<comment type="caution">
    <text evidence="2">The sequence shown here is derived from an EMBL/GenBank/DDBJ whole genome shotgun (WGS) entry which is preliminary data.</text>
</comment>
<evidence type="ECO:0000313" key="2">
    <source>
        <dbReference type="EMBL" id="KRY23369.1"/>
    </source>
</evidence>
<protein>
    <recommendedName>
        <fullName evidence="4">Secreted protein</fullName>
    </recommendedName>
</protein>
<dbReference type="OrthoDB" id="5937164at2759"/>
<organism evidence="2 3">
    <name type="scientific">Trichinella patagoniensis</name>
    <dbReference type="NCBI Taxonomy" id="990121"/>
    <lineage>
        <taxon>Eukaryota</taxon>
        <taxon>Metazoa</taxon>
        <taxon>Ecdysozoa</taxon>
        <taxon>Nematoda</taxon>
        <taxon>Enoplea</taxon>
        <taxon>Dorylaimia</taxon>
        <taxon>Trichinellida</taxon>
        <taxon>Trichinellidae</taxon>
        <taxon>Trichinella</taxon>
    </lineage>
</organism>
<proteinExistence type="predicted"/>
<evidence type="ECO:0008006" key="4">
    <source>
        <dbReference type="Google" id="ProtNLM"/>
    </source>
</evidence>
<keyword evidence="3" id="KW-1185">Reference proteome</keyword>
<feature type="signal peptide" evidence="1">
    <location>
        <begin position="1"/>
        <end position="22"/>
    </location>
</feature>
<dbReference type="Proteomes" id="UP000054783">
    <property type="component" value="Unassembled WGS sequence"/>
</dbReference>
<reference evidence="2 3" key="1">
    <citation type="submission" date="2015-01" db="EMBL/GenBank/DDBJ databases">
        <title>Evolution of Trichinella species and genotypes.</title>
        <authorList>
            <person name="Korhonen P.K."/>
            <person name="Edoardo P."/>
            <person name="Giuseppe L.R."/>
            <person name="Gasser R.B."/>
        </authorList>
    </citation>
    <scope>NUCLEOTIDE SEQUENCE [LARGE SCALE GENOMIC DNA]</scope>
    <source>
        <strain evidence="2">ISS2496</strain>
    </source>
</reference>
<sequence>MKKEFLVPLTMLRLLIVGQVSTKSVFWPINTHNTICLFEDACERKKRNNLARYQLLNAHHEHSHF</sequence>